<dbReference type="GO" id="GO:0003677">
    <property type="term" value="F:DNA binding"/>
    <property type="evidence" value="ECO:0007669"/>
    <property type="project" value="UniProtKB-KW"/>
</dbReference>
<evidence type="ECO:0000313" key="6">
    <source>
        <dbReference type="Proteomes" id="UP001190926"/>
    </source>
</evidence>
<dbReference type="InterPro" id="IPR012337">
    <property type="entry name" value="RNaseH-like_sf"/>
</dbReference>
<evidence type="ECO:0000256" key="3">
    <source>
        <dbReference type="SAM" id="Phobius"/>
    </source>
</evidence>
<dbReference type="Proteomes" id="UP001190926">
    <property type="component" value="Unassembled WGS sequence"/>
</dbReference>
<dbReference type="SMART" id="SM00614">
    <property type="entry name" value="ZnF_BED"/>
    <property type="match status" value="1"/>
</dbReference>
<gene>
    <name evidence="5" type="ORF">C2S53_003676</name>
</gene>
<accession>A0AAD4NXG1</accession>
<feature type="domain" description="hAT-like transposase RNase-H fold" evidence="4">
    <location>
        <begin position="202"/>
        <end position="297"/>
    </location>
</feature>
<dbReference type="SUPFAM" id="SSF53098">
    <property type="entry name" value="Ribonuclease H-like"/>
    <property type="match status" value="1"/>
</dbReference>
<dbReference type="AlphaFoldDB" id="A0AAD4NXG1"/>
<feature type="region of interest" description="Disordered" evidence="2">
    <location>
        <begin position="1"/>
        <end position="56"/>
    </location>
</feature>
<evidence type="ECO:0000313" key="5">
    <source>
        <dbReference type="EMBL" id="KAH6756256.1"/>
    </source>
</evidence>
<keyword evidence="3" id="KW-0472">Membrane</keyword>
<evidence type="ECO:0000259" key="4">
    <source>
        <dbReference type="Pfam" id="PF14372"/>
    </source>
</evidence>
<proteinExistence type="predicted"/>
<feature type="compositionally biased region" description="Polar residues" evidence="2">
    <location>
        <begin position="1"/>
        <end position="24"/>
    </location>
</feature>
<comment type="caution">
    <text evidence="5">The sequence shown here is derived from an EMBL/GenBank/DDBJ whole genome shotgun (WGS) entry which is preliminary data.</text>
</comment>
<evidence type="ECO:0000256" key="1">
    <source>
        <dbReference type="ARBA" id="ARBA00023125"/>
    </source>
</evidence>
<protein>
    <recommendedName>
        <fullName evidence="4">hAT-like transposase RNase-H fold domain-containing protein</fullName>
    </recommendedName>
</protein>
<keyword evidence="6" id="KW-1185">Reference proteome</keyword>
<dbReference type="InterPro" id="IPR025525">
    <property type="entry name" value="hAT-like_transposase_RNase-H"/>
</dbReference>
<keyword evidence="3" id="KW-1133">Transmembrane helix</keyword>
<keyword evidence="1" id="KW-0238">DNA-binding</keyword>
<name>A0AAD4NXG1_PERFH</name>
<organism evidence="5 6">
    <name type="scientific">Perilla frutescens var. hirtella</name>
    <name type="common">Perilla citriodora</name>
    <name type="synonym">Perilla setoyensis</name>
    <dbReference type="NCBI Taxonomy" id="608512"/>
    <lineage>
        <taxon>Eukaryota</taxon>
        <taxon>Viridiplantae</taxon>
        <taxon>Streptophyta</taxon>
        <taxon>Embryophyta</taxon>
        <taxon>Tracheophyta</taxon>
        <taxon>Spermatophyta</taxon>
        <taxon>Magnoliopsida</taxon>
        <taxon>eudicotyledons</taxon>
        <taxon>Gunneridae</taxon>
        <taxon>Pentapetalae</taxon>
        <taxon>asterids</taxon>
        <taxon>lamiids</taxon>
        <taxon>Lamiales</taxon>
        <taxon>Lamiaceae</taxon>
        <taxon>Nepetoideae</taxon>
        <taxon>Elsholtzieae</taxon>
        <taxon>Perilla</taxon>
    </lineage>
</organism>
<dbReference type="PANTHER" id="PTHR46481:SF11">
    <property type="entry name" value="ZINC FINGER BED DOMAIN-CONTAINING PROTEIN RICESLEEPER 2-LIKE"/>
    <property type="match status" value="1"/>
</dbReference>
<reference evidence="5 6" key="1">
    <citation type="journal article" date="2021" name="Nat. Commun.">
        <title>Incipient diploidization of the medicinal plant Perilla within 10,000 years.</title>
        <authorList>
            <person name="Zhang Y."/>
            <person name="Shen Q."/>
            <person name="Leng L."/>
            <person name="Zhang D."/>
            <person name="Chen S."/>
            <person name="Shi Y."/>
            <person name="Ning Z."/>
            <person name="Chen S."/>
        </authorList>
    </citation>
    <scope>NUCLEOTIDE SEQUENCE [LARGE SCALE GENOMIC DNA]</scope>
    <source>
        <strain evidence="6">cv. PC099</strain>
    </source>
</reference>
<dbReference type="Pfam" id="PF14372">
    <property type="entry name" value="hAT-like_RNase-H"/>
    <property type="match status" value="1"/>
</dbReference>
<dbReference type="InterPro" id="IPR052035">
    <property type="entry name" value="ZnF_BED_domain_contain"/>
</dbReference>
<evidence type="ECO:0000256" key="2">
    <source>
        <dbReference type="SAM" id="MobiDB-lite"/>
    </source>
</evidence>
<dbReference type="PANTHER" id="PTHR46481">
    <property type="entry name" value="ZINC FINGER BED DOMAIN-CONTAINING PROTEIN 4"/>
    <property type="match status" value="1"/>
</dbReference>
<sequence>MSTPRNSSASRPPTSQASAPTPRNEQLAPNEEPNEGESKHVEGGNEEEMSEENRGVKRKLTSPVWNDFVRKKVNGAWKAKCLHCGSLLSGETRNGTSHLSSYLKSCIYKKRVDGKVQSSLRFASSEKGQVSVENYVFDLEVARKALYSMIILHEKDILDHYEQEKKRALNYLQKNNGRVAITTDLWTVDNQKRGYMAITCHFVDESWKLRSTILRFVHVPCPHTGEVLVEALYKSLQSWDLDCKHEIHGLMAIDVILDPRGKLDLLEACYICLFGEDDAEKHVDETKKILVRLMDQYHSENEEGCVTSSSDVVGRSSNCSSEVLTIFKTLTVAGMGGGKHPSRVTGTAFVRRFMCSVVVYVFVLVLSVAVWDFLDPPPLRVIFYVGVMKDYSDREVSEIDLSAIGTENVNEEVDNTVCWGHLTGCAR</sequence>
<feature type="transmembrane region" description="Helical" evidence="3">
    <location>
        <begin position="353"/>
        <end position="374"/>
    </location>
</feature>
<dbReference type="EMBL" id="SDAM02029562">
    <property type="protein sequence ID" value="KAH6756256.1"/>
    <property type="molecule type" value="Genomic_DNA"/>
</dbReference>
<keyword evidence="3" id="KW-0812">Transmembrane</keyword>